<reference evidence="8" key="1">
    <citation type="submission" date="2017-02" db="UniProtKB">
        <authorList>
            <consortium name="WormBaseParasite"/>
        </authorList>
    </citation>
    <scope>IDENTIFICATION</scope>
</reference>
<name>A0A0R3SA06_HYMDI</name>
<accession>A0A0R3SA06</accession>
<proteinExistence type="inferred from homology"/>
<keyword evidence="2" id="KW-0547">Nucleotide-binding</keyword>
<dbReference type="SMART" id="SM00534">
    <property type="entry name" value="MUTSac"/>
    <property type="match status" value="1"/>
</dbReference>
<dbReference type="SUPFAM" id="SSF48334">
    <property type="entry name" value="DNA repair protein MutS, domain III"/>
    <property type="match status" value="1"/>
</dbReference>
<dbReference type="PANTHER" id="PTHR11361:SF148">
    <property type="entry name" value="DNA MISMATCH REPAIR PROTEIN MSH6"/>
    <property type="match status" value="1"/>
</dbReference>
<organism evidence="8">
    <name type="scientific">Hymenolepis diminuta</name>
    <name type="common">Rat tapeworm</name>
    <dbReference type="NCBI Taxonomy" id="6216"/>
    <lineage>
        <taxon>Eukaryota</taxon>
        <taxon>Metazoa</taxon>
        <taxon>Spiralia</taxon>
        <taxon>Lophotrochozoa</taxon>
        <taxon>Platyhelminthes</taxon>
        <taxon>Cestoda</taxon>
        <taxon>Eucestoda</taxon>
        <taxon>Cyclophyllidea</taxon>
        <taxon>Hymenolepididae</taxon>
        <taxon>Hymenolepis</taxon>
    </lineage>
</organism>
<dbReference type="SUPFAM" id="SSF52540">
    <property type="entry name" value="P-loop containing nucleoside triphosphate hydrolases"/>
    <property type="match status" value="1"/>
</dbReference>
<dbReference type="GO" id="GO:0006298">
    <property type="term" value="P:mismatch repair"/>
    <property type="evidence" value="ECO:0007669"/>
    <property type="project" value="InterPro"/>
</dbReference>
<dbReference type="Gene3D" id="1.10.1420.10">
    <property type="match status" value="1"/>
</dbReference>
<protein>
    <submittedName>
        <fullName evidence="8">DNA_MISMATCH_REPAIR_2 domain-containing protein</fullName>
    </submittedName>
</protein>
<sequence>MGTGKNRFQVEVPESYMCRVPHVWEATGQRKGFRRFRPPAINELFARLVTAEDVKQESTQGIMRRLFASFSSSYAKWQSAIKCIAELDCLMSLANYSISAAAITCRPEFHTLDPGIKPFLEIVSGYHPCLTRSFSGGEITPNDVQLGLIPGQEEKTTTGFKPGATTLLITGPNMGGKSTLMRQTALLAILAHLGCQIPATSCRLTPIDRVFTRIGASDRLIAGQSTFYVELSETAVILRHASANSLVLMDELGRGTSTRDGAALASAVLKNLTSATPIRSSGPLTLFSTHYHGLVEKLQKSEAAAFIEALDVGHMACLVGGEEGGEMKSPTKDSKIDGGVQKITFLYKFVPSACPKSYGFNVAYLAQIPDEIINKGIVMAKEFEKATLIFTCLR</sequence>
<dbReference type="InterPro" id="IPR045076">
    <property type="entry name" value="MutS"/>
</dbReference>
<keyword evidence="3" id="KW-0067">ATP-binding</keyword>
<dbReference type="InterPro" id="IPR000432">
    <property type="entry name" value="DNA_mismatch_repair_MutS_C"/>
</dbReference>
<keyword evidence="4" id="KW-0238">DNA-binding</keyword>
<dbReference type="InterPro" id="IPR036187">
    <property type="entry name" value="DNA_mismatch_repair_MutS_sf"/>
</dbReference>
<comment type="similarity">
    <text evidence="1">Belongs to the DNA mismatch repair MutS family.</text>
</comment>
<reference evidence="6 7" key="2">
    <citation type="submission" date="2018-11" db="EMBL/GenBank/DDBJ databases">
        <authorList>
            <consortium name="Pathogen Informatics"/>
        </authorList>
    </citation>
    <scope>NUCLEOTIDE SEQUENCE [LARGE SCALE GENOMIC DNA]</scope>
</reference>
<dbReference type="Pfam" id="PF00488">
    <property type="entry name" value="MutS_V"/>
    <property type="match status" value="1"/>
</dbReference>
<dbReference type="GO" id="GO:0030983">
    <property type="term" value="F:mismatched DNA binding"/>
    <property type="evidence" value="ECO:0007669"/>
    <property type="project" value="InterPro"/>
</dbReference>
<dbReference type="InterPro" id="IPR027417">
    <property type="entry name" value="P-loop_NTPase"/>
</dbReference>
<evidence type="ECO:0000259" key="5">
    <source>
        <dbReference type="PROSITE" id="PS00486"/>
    </source>
</evidence>
<evidence type="ECO:0000256" key="3">
    <source>
        <dbReference type="ARBA" id="ARBA00022840"/>
    </source>
</evidence>
<dbReference type="PANTHER" id="PTHR11361">
    <property type="entry name" value="DNA MISMATCH REPAIR PROTEIN MUTS FAMILY MEMBER"/>
    <property type="match status" value="1"/>
</dbReference>
<dbReference type="GO" id="GO:0005524">
    <property type="term" value="F:ATP binding"/>
    <property type="evidence" value="ECO:0007669"/>
    <property type="project" value="UniProtKB-KW"/>
</dbReference>
<evidence type="ECO:0000313" key="6">
    <source>
        <dbReference type="EMBL" id="VDL18602.1"/>
    </source>
</evidence>
<feature type="domain" description="DNA mismatch repair proteins mutS family" evidence="5">
    <location>
        <begin position="245"/>
        <end position="261"/>
    </location>
</feature>
<evidence type="ECO:0000256" key="2">
    <source>
        <dbReference type="ARBA" id="ARBA00022741"/>
    </source>
</evidence>
<dbReference type="Gene3D" id="3.40.50.300">
    <property type="entry name" value="P-loop containing nucleotide triphosphate hydrolases"/>
    <property type="match status" value="1"/>
</dbReference>
<gene>
    <name evidence="6" type="ORF">HDID_LOCUS1141</name>
</gene>
<dbReference type="GO" id="GO:0032301">
    <property type="term" value="C:MutSalpha complex"/>
    <property type="evidence" value="ECO:0007669"/>
    <property type="project" value="TreeGrafter"/>
</dbReference>
<evidence type="ECO:0000313" key="8">
    <source>
        <dbReference type="WBParaSite" id="HDID_0000114001-mRNA-1"/>
    </source>
</evidence>
<dbReference type="GO" id="GO:0140664">
    <property type="term" value="F:ATP-dependent DNA damage sensor activity"/>
    <property type="evidence" value="ECO:0007669"/>
    <property type="project" value="InterPro"/>
</dbReference>
<dbReference type="AlphaFoldDB" id="A0A0R3SA06"/>
<evidence type="ECO:0000256" key="1">
    <source>
        <dbReference type="ARBA" id="ARBA00006271"/>
    </source>
</evidence>
<dbReference type="Proteomes" id="UP000274504">
    <property type="component" value="Unassembled WGS sequence"/>
</dbReference>
<dbReference type="STRING" id="6216.A0A0R3SA06"/>
<dbReference type="WBParaSite" id="HDID_0000114001-mRNA-1">
    <property type="protein sequence ID" value="HDID_0000114001-mRNA-1"/>
    <property type="gene ID" value="HDID_0000114001"/>
</dbReference>
<dbReference type="EMBL" id="UYSG01000194">
    <property type="protein sequence ID" value="VDL18602.1"/>
    <property type="molecule type" value="Genomic_DNA"/>
</dbReference>
<dbReference type="PROSITE" id="PS00486">
    <property type="entry name" value="DNA_MISMATCH_REPAIR_2"/>
    <property type="match status" value="1"/>
</dbReference>
<evidence type="ECO:0000313" key="7">
    <source>
        <dbReference type="Proteomes" id="UP000274504"/>
    </source>
</evidence>
<dbReference type="OrthoDB" id="10252754at2759"/>
<evidence type="ECO:0000256" key="4">
    <source>
        <dbReference type="ARBA" id="ARBA00023125"/>
    </source>
</evidence>